<keyword evidence="2" id="KW-0812">Transmembrane</keyword>
<feature type="transmembrane region" description="Helical" evidence="2">
    <location>
        <begin position="131"/>
        <end position="150"/>
    </location>
</feature>
<name>A0AAV4ICY3_9GAST</name>
<proteinExistence type="predicted"/>
<accession>A0AAV4ICY3</accession>
<dbReference type="Proteomes" id="UP000762676">
    <property type="component" value="Unassembled WGS sequence"/>
</dbReference>
<comment type="caution">
    <text evidence="3">The sequence shown here is derived from an EMBL/GenBank/DDBJ whole genome shotgun (WGS) entry which is preliminary data.</text>
</comment>
<dbReference type="EMBL" id="BMAT01009447">
    <property type="protein sequence ID" value="GFS06456.1"/>
    <property type="molecule type" value="Genomic_DNA"/>
</dbReference>
<feature type="transmembrane region" description="Helical" evidence="2">
    <location>
        <begin position="63"/>
        <end position="93"/>
    </location>
</feature>
<evidence type="ECO:0000313" key="4">
    <source>
        <dbReference type="Proteomes" id="UP000762676"/>
    </source>
</evidence>
<keyword evidence="2" id="KW-1133">Transmembrane helix</keyword>
<sequence>MFLFLVLVEVFALLEVVVVVVVVIVVVLDLVVVVVIVVVVAAATIVLVLVVVVVVVKVEVDVLVIVVVVVVDVLVIVVVVVVVKVVVVVVVALRVVVLLAAATIVLVIKVAAAAVVVVVVVVVVVEREEEVVVVIVVAAATVVVYAYLVARCREDEDVWCEEQLEAYRAQANESSAAEEVTTPPAPTTEAPTTEAEPATTTEAPEPTTAPAADQDGGIRTANGGRWDPLLRVIFPQFFNRQPGAAAAIAPRNGFAPNNLGVGPLPLTPAAANAGLLGAANLIPALGRNVASRRRIPLLRANQRYNTGQRFAVGNVGASSLPRNNNGLVGGGGNVHAASFDQSSQPVSNNQPVAGRKLIGGSTTMLASGKGIITLDVSGPLNGPEIGQPRQEQSSNPNYLAQGSRDGPVESAQNNRSTILGLGGGHVGSDNHMILMVTNAPAFPNRTNGTFYTSDQGVLSRPGGTASPTAPSDPYAVDLNMSNRDSSDIGIARHRGVSSVSVAGGNTPLTKTGANINTNGATENLHALMNPTPPNIDRYPGQ</sequence>
<feature type="transmembrane region" description="Helical" evidence="2">
    <location>
        <begin position="99"/>
        <end position="124"/>
    </location>
</feature>
<gene>
    <name evidence="3" type="ORF">ElyMa_004707000</name>
</gene>
<evidence type="ECO:0000256" key="1">
    <source>
        <dbReference type="SAM" id="MobiDB-lite"/>
    </source>
</evidence>
<reference evidence="3 4" key="1">
    <citation type="journal article" date="2021" name="Elife">
        <title>Chloroplast acquisition without the gene transfer in kleptoplastic sea slugs, Plakobranchus ocellatus.</title>
        <authorList>
            <person name="Maeda T."/>
            <person name="Takahashi S."/>
            <person name="Yoshida T."/>
            <person name="Shimamura S."/>
            <person name="Takaki Y."/>
            <person name="Nagai Y."/>
            <person name="Toyoda A."/>
            <person name="Suzuki Y."/>
            <person name="Arimoto A."/>
            <person name="Ishii H."/>
            <person name="Satoh N."/>
            <person name="Nishiyama T."/>
            <person name="Hasebe M."/>
            <person name="Maruyama T."/>
            <person name="Minagawa J."/>
            <person name="Obokata J."/>
            <person name="Shigenobu S."/>
        </authorList>
    </citation>
    <scope>NUCLEOTIDE SEQUENCE [LARGE SCALE GENOMIC DNA]</scope>
</reference>
<keyword evidence="4" id="KW-1185">Reference proteome</keyword>
<feature type="transmembrane region" description="Helical" evidence="2">
    <location>
        <begin position="34"/>
        <end position="56"/>
    </location>
</feature>
<evidence type="ECO:0000313" key="3">
    <source>
        <dbReference type="EMBL" id="GFS06456.1"/>
    </source>
</evidence>
<feature type="compositionally biased region" description="Polar residues" evidence="1">
    <location>
        <begin position="389"/>
        <end position="400"/>
    </location>
</feature>
<feature type="region of interest" description="Disordered" evidence="1">
    <location>
        <begin position="170"/>
        <end position="220"/>
    </location>
</feature>
<evidence type="ECO:0000256" key="2">
    <source>
        <dbReference type="SAM" id="Phobius"/>
    </source>
</evidence>
<protein>
    <submittedName>
        <fullName evidence="3">Uncharacterized protein</fullName>
    </submittedName>
</protein>
<keyword evidence="2" id="KW-0472">Membrane</keyword>
<feature type="compositionally biased region" description="Low complexity" evidence="1">
    <location>
        <begin position="177"/>
        <end position="212"/>
    </location>
</feature>
<organism evidence="3 4">
    <name type="scientific">Elysia marginata</name>
    <dbReference type="NCBI Taxonomy" id="1093978"/>
    <lineage>
        <taxon>Eukaryota</taxon>
        <taxon>Metazoa</taxon>
        <taxon>Spiralia</taxon>
        <taxon>Lophotrochozoa</taxon>
        <taxon>Mollusca</taxon>
        <taxon>Gastropoda</taxon>
        <taxon>Heterobranchia</taxon>
        <taxon>Euthyneura</taxon>
        <taxon>Panpulmonata</taxon>
        <taxon>Sacoglossa</taxon>
        <taxon>Placobranchoidea</taxon>
        <taxon>Plakobranchidae</taxon>
        <taxon>Elysia</taxon>
    </lineage>
</organism>
<feature type="transmembrane region" description="Helical" evidence="2">
    <location>
        <begin position="7"/>
        <end position="28"/>
    </location>
</feature>
<dbReference type="AlphaFoldDB" id="A0AAV4ICY3"/>
<feature type="region of interest" description="Disordered" evidence="1">
    <location>
        <begin position="378"/>
        <end position="415"/>
    </location>
</feature>